<keyword evidence="1" id="KW-0812">Transmembrane</keyword>
<keyword evidence="1" id="KW-0472">Membrane</keyword>
<keyword evidence="3" id="KW-1185">Reference proteome</keyword>
<reference evidence="2 3" key="1">
    <citation type="submission" date="2019-12" db="EMBL/GenBank/DDBJ databases">
        <title>Novel species isolated from a subtropical stream in China.</title>
        <authorList>
            <person name="Lu H."/>
        </authorList>
    </citation>
    <scope>NUCLEOTIDE SEQUENCE [LARGE SCALE GENOMIC DNA]</scope>
    <source>
        <strain evidence="2 3">DS3</strain>
    </source>
</reference>
<name>A0A6N9HPE7_9BURK</name>
<dbReference type="EMBL" id="WWCJ01000025">
    <property type="protein sequence ID" value="MYN05167.1"/>
    <property type="molecule type" value="Genomic_DNA"/>
</dbReference>
<evidence type="ECO:0000313" key="2">
    <source>
        <dbReference type="EMBL" id="MYN05167.1"/>
    </source>
</evidence>
<feature type="transmembrane region" description="Helical" evidence="1">
    <location>
        <begin position="298"/>
        <end position="316"/>
    </location>
</feature>
<keyword evidence="1" id="KW-1133">Transmembrane helix</keyword>
<dbReference type="AlphaFoldDB" id="A0A6N9HPE7"/>
<evidence type="ECO:0000256" key="1">
    <source>
        <dbReference type="SAM" id="Phobius"/>
    </source>
</evidence>
<dbReference type="RefSeq" id="WP_161028114.1">
    <property type="nucleotide sequence ID" value="NZ_WWCJ01000025.1"/>
</dbReference>
<feature type="transmembrane region" description="Helical" evidence="1">
    <location>
        <begin position="268"/>
        <end position="291"/>
    </location>
</feature>
<organism evidence="2 3">
    <name type="scientific">Pseudoduganella guangdongensis</name>
    <dbReference type="NCBI Taxonomy" id="2692179"/>
    <lineage>
        <taxon>Bacteria</taxon>
        <taxon>Pseudomonadati</taxon>
        <taxon>Pseudomonadota</taxon>
        <taxon>Betaproteobacteria</taxon>
        <taxon>Burkholderiales</taxon>
        <taxon>Oxalobacteraceae</taxon>
        <taxon>Telluria group</taxon>
        <taxon>Pseudoduganella</taxon>
    </lineage>
</organism>
<dbReference type="InterPro" id="IPR010266">
    <property type="entry name" value="NnrS"/>
</dbReference>
<accession>A0A6N9HPE7</accession>
<feature type="transmembrane region" description="Helical" evidence="1">
    <location>
        <begin position="119"/>
        <end position="138"/>
    </location>
</feature>
<feature type="transmembrane region" description="Helical" evidence="1">
    <location>
        <begin position="178"/>
        <end position="200"/>
    </location>
</feature>
<dbReference type="Proteomes" id="UP000448575">
    <property type="component" value="Unassembled WGS sequence"/>
</dbReference>
<dbReference type="Pfam" id="PF05940">
    <property type="entry name" value="NnrS"/>
    <property type="match status" value="1"/>
</dbReference>
<feature type="transmembrane region" description="Helical" evidence="1">
    <location>
        <begin position="65"/>
        <end position="82"/>
    </location>
</feature>
<feature type="transmembrane region" description="Helical" evidence="1">
    <location>
        <begin position="336"/>
        <end position="354"/>
    </location>
</feature>
<feature type="transmembrane region" description="Helical" evidence="1">
    <location>
        <begin position="27"/>
        <end position="45"/>
    </location>
</feature>
<protein>
    <submittedName>
        <fullName evidence="2">NnrS family protein</fullName>
    </submittedName>
</protein>
<comment type="caution">
    <text evidence="2">The sequence shown here is derived from an EMBL/GenBank/DDBJ whole genome shotgun (WGS) entry which is preliminary data.</text>
</comment>
<proteinExistence type="predicted"/>
<feature type="transmembrane region" description="Helical" evidence="1">
    <location>
        <begin position="94"/>
        <end position="113"/>
    </location>
</feature>
<gene>
    <name evidence="2" type="ORF">GTP41_24025</name>
</gene>
<sequence>MRSIHLPTEPTPSTQPHPLLRLGFRPFYLLAALLAALSIPLWLASYKGLLPALPTANMLWHMHEMVFGFGGVVIVGFLFTAGRNWTNLPTPAGGQLAALALLWIAGRVAMLAAPKLGAFVIDGAFLPLCALAFGRVLVQAQSKRNYPILGILALLSLANLLFHAAANGWIPLSPFTPVHGAILMITVLEAVIGGRVIPMFTRNGAPGSQPVSVAWREKTSIALLAATALAWVAGLPGVLVAVVAFAAAGINAWRLIGWAPHATLRVPLLWILHVAYAWVVAGLLLLGFAALGIGSASSAFHALAVGGMSGLILGMITRTALGHTGRMLRAGRAESAMYLMLQAGAVARLCANIIPAGVRDYLLLASAVAWSSAFLLYLFVYAPYLSRARVDGREG</sequence>
<feature type="transmembrane region" description="Helical" evidence="1">
    <location>
        <begin position="221"/>
        <end position="248"/>
    </location>
</feature>
<feature type="transmembrane region" description="Helical" evidence="1">
    <location>
        <begin position="361"/>
        <end position="384"/>
    </location>
</feature>
<evidence type="ECO:0000313" key="3">
    <source>
        <dbReference type="Proteomes" id="UP000448575"/>
    </source>
</evidence>
<feature type="transmembrane region" description="Helical" evidence="1">
    <location>
        <begin position="145"/>
        <end position="166"/>
    </location>
</feature>